<dbReference type="AlphaFoldDB" id="A0A364Y118"/>
<dbReference type="PANTHER" id="PTHR31084:SF0">
    <property type="entry name" value="ALPHA-L-FUCOSIDASE 2"/>
    <property type="match status" value="1"/>
</dbReference>
<dbReference type="Pfam" id="PF14498">
    <property type="entry name" value="Glyco_hyd_65N_2"/>
    <property type="match status" value="1"/>
</dbReference>
<dbReference type="InterPro" id="IPR027414">
    <property type="entry name" value="GH95_N_dom"/>
</dbReference>
<dbReference type="GO" id="GO:0005975">
    <property type="term" value="P:carbohydrate metabolic process"/>
    <property type="evidence" value="ECO:0007669"/>
    <property type="project" value="InterPro"/>
</dbReference>
<accession>A0A364Y118</accession>
<sequence>MGITKSFLTIIFCVTALLGFSQTAADTKIWFNHPALNWNEALPVGNGRIGAMIFGGIERERLQLNEQSIWSGNRNDFVNPAAAKSLAKIRALLFSGHYKEAERLAQQTMMGDKKIHSSYQMLGDLVLEFPKQNDVHSYRRDLDLGTAVASVSYGVKDIYYRREVFSSAPDEAIVCRLTASKPASISFDLSIARPGNFQNVLYTDSEIEIYHKVQPEGVTFAAKIKLVVEGGAVEKVGTVLRVNDANSVTVVITAATNYFGVDPNIVTRNQQSVAQSKTFDELKARHVSDYQTYFNACRFSLDVPSRSSYPTDARLLALKDGLSDEKLFELYFNFGRYLLISSSRAGGLPANLQGLWADGLNPPWDADYHININIQMNYWPAEVTNLSSLHEPFLNYLTALNTDGKKTAKSMYGLPGSVAHFTSDAWHFTETYGHPQWAMWPMGLAWSVRHFWEHYQYAGDEKFLREKAYPVMKDAATFCASWLVKDPESKKLVSGPSISPENTIKTKQGEVATMVMGPTMDHMIIRDLFSNVIAASLVLKADENFRKQLQGKLALLTPTAIGDDGRIMEWSKIFEEPEPGHRHISHLYGLHPANQITSKDTALMKAARATIDYRLAHGGGHTGWSKAWIINFFARLLDGNAAHQNLTSLLEKSTLPNLFDNHPPFQIDGNFGATAGIAEMLLQSHGDEIVLLPALPTAWPTGSINGVCARGGFELNVSWKDGKLDFVEVLTKLGKRATLRYGSTTYLLDATTPGQQLYLDGMLKPSHK</sequence>
<dbReference type="Pfam" id="PF21307">
    <property type="entry name" value="Glyco_hydro_95_C"/>
    <property type="match status" value="1"/>
</dbReference>
<evidence type="ECO:0000313" key="5">
    <source>
        <dbReference type="EMBL" id="RAV99448.1"/>
    </source>
</evidence>
<dbReference type="SUPFAM" id="SSF48208">
    <property type="entry name" value="Six-hairpin glycosidases"/>
    <property type="match status" value="1"/>
</dbReference>
<evidence type="ECO:0000256" key="1">
    <source>
        <dbReference type="SAM" id="SignalP"/>
    </source>
</evidence>
<dbReference type="InterPro" id="IPR008928">
    <property type="entry name" value="6-hairpin_glycosidase_sf"/>
</dbReference>
<comment type="caution">
    <text evidence="5">The sequence shown here is derived from an EMBL/GenBank/DDBJ whole genome shotgun (WGS) entry which is preliminary data.</text>
</comment>
<organism evidence="5 6">
    <name type="scientific">Pseudochryseolinea flava</name>
    <dbReference type="NCBI Taxonomy" id="2059302"/>
    <lineage>
        <taxon>Bacteria</taxon>
        <taxon>Pseudomonadati</taxon>
        <taxon>Bacteroidota</taxon>
        <taxon>Cytophagia</taxon>
        <taxon>Cytophagales</taxon>
        <taxon>Fulvivirgaceae</taxon>
        <taxon>Pseudochryseolinea</taxon>
    </lineage>
</organism>
<dbReference type="PANTHER" id="PTHR31084">
    <property type="entry name" value="ALPHA-L-FUCOSIDASE 2"/>
    <property type="match status" value="1"/>
</dbReference>
<evidence type="ECO:0000259" key="3">
    <source>
        <dbReference type="Pfam" id="PF21307"/>
    </source>
</evidence>
<proteinExistence type="predicted"/>
<dbReference type="Proteomes" id="UP000251889">
    <property type="component" value="Unassembled WGS sequence"/>
</dbReference>
<keyword evidence="5" id="KW-0378">Hydrolase</keyword>
<dbReference type="InterPro" id="IPR054363">
    <property type="entry name" value="GH95_cat"/>
</dbReference>
<feature type="chain" id="PRO_5016645213" evidence="1">
    <location>
        <begin position="25"/>
        <end position="768"/>
    </location>
</feature>
<dbReference type="PIRSF" id="PIRSF007663">
    <property type="entry name" value="UCP007663"/>
    <property type="match status" value="1"/>
</dbReference>
<dbReference type="InterPro" id="IPR049053">
    <property type="entry name" value="AFCA-like_C"/>
</dbReference>
<dbReference type="GO" id="GO:0004560">
    <property type="term" value="F:alpha-L-fucosidase activity"/>
    <property type="evidence" value="ECO:0007669"/>
    <property type="project" value="InterPro"/>
</dbReference>
<evidence type="ECO:0000259" key="2">
    <source>
        <dbReference type="Pfam" id="PF14498"/>
    </source>
</evidence>
<keyword evidence="1" id="KW-0732">Signal</keyword>
<feature type="domain" description="Glycosyl hydrolase family 95 catalytic" evidence="4">
    <location>
        <begin position="279"/>
        <end position="681"/>
    </location>
</feature>
<dbReference type="InterPro" id="IPR012341">
    <property type="entry name" value="6hp_glycosidase-like_sf"/>
</dbReference>
<evidence type="ECO:0000259" key="4">
    <source>
        <dbReference type="Pfam" id="PF22124"/>
    </source>
</evidence>
<reference evidence="5 6" key="1">
    <citation type="submission" date="2018-06" db="EMBL/GenBank/DDBJ databases">
        <title>Chryseolinea flavus sp. nov., a member of the phylum Bacteroidetes isolated from soil.</title>
        <authorList>
            <person name="Li Y."/>
            <person name="Wang J."/>
        </authorList>
    </citation>
    <scope>NUCLEOTIDE SEQUENCE [LARGE SCALE GENOMIC DNA]</scope>
    <source>
        <strain evidence="5 6">SDU1-6</strain>
    </source>
</reference>
<dbReference type="EMBL" id="QMFY01000011">
    <property type="protein sequence ID" value="RAV99448.1"/>
    <property type="molecule type" value="Genomic_DNA"/>
</dbReference>
<dbReference type="Gene3D" id="2.70.98.50">
    <property type="entry name" value="putative glycoside hydrolase family protein from bacillus halodurans"/>
    <property type="match status" value="1"/>
</dbReference>
<name>A0A364Y118_9BACT</name>
<dbReference type="InterPro" id="IPR016518">
    <property type="entry name" value="Alpha-L-fucosidase"/>
</dbReference>
<dbReference type="Gene3D" id="1.50.10.10">
    <property type="match status" value="1"/>
</dbReference>
<dbReference type="Pfam" id="PF22124">
    <property type="entry name" value="Glyco_hydro_95_cat"/>
    <property type="match status" value="1"/>
</dbReference>
<keyword evidence="6" id="KW-1185">Reference proteome</keyword>
<gene>
    <name evidence="5" type="ORF">DQQ10_19720</name>
</gene>
<feature type="signal peptide" evidence="1">
    <location>
        <begin position="1"/>
        <end position="24"/>
    </location>
</feature>
<protein>
    <submittedName>
        <fullName evidence="5">Glycoside hydrolase family 95 protein</fullName>
    </submittedName>
</protein>
<evidence type="ECO:0000313" key="6">
    <source>
        <dbReference type="Proteomes" id="UP000251889"/>
    </source>
</evidence>
<feature type="domain" description="Alpha fucosidase A-like C-terminal" evidence="3">
    <location>
        <begin position="683"/>
        <end position="744"/>
    </location>
</feature>
<feature type="domain" description="Glycosyl hydrolase family 95 N-terminal" evidence="2">
    <location>
        <begin position="29"/>
        <end position="258"/>
    </location>
</feature>
<dbReference type="OrthoDB" id="9802600at2"/>